<proteinExistence type="predicted"/>
<protein>
    <recommendedName>
        <fullName evidence="3">NYN domain-containing protein</fullName>
    </recommendedName>
</protein>
<evidence type="ECO:0000313" key="2">
    <source>
        <dbReference type="Proteomes" id="UP000195514"/>
    </source>
</evidence>
<evidence type="ECO:0008006" key="3">
    <source>
        <dbReference type="Google" id="ProtNLM"/>
    </source>
</evidence>
<evidence type="ECO:0000313" key="1">
    <source>
        <dbReference type="EMBL" id="SMX53669.1"/>
    </source>
</evidence>
<name>A0A1Y6K511_9CHLR</name>
<dbReference type="Proteomes" id="UP000195514">
    <property type="component" value="Chromosome I"/>
</dbReference>
<sequence length="164" mass="18444">MEIIIDGHNLIPHIPGIDLSDADDELHLIAVLQEYCRVRRAKVRVFFDRAPIGQARVQQFGRVTAHFVRVGISADAAIIDYLQKLGKQAKNVAVVSSDHQIVQAARAVQAKVITSADFAAEWANLAPEEPGLDPREQPLSPQEVDYWQKIFKQGRDPKKRKPYK</sequence>
<dbReference type="Pfam" id="PF05991">
    <property type="entry name" value="NYN_YacP"/>
    <property type="match status" value="1"/>
</dbReference>
<dbReference type="KEGG" id="abat:CFX1CAM_0603"/>
<dbReference type="InterPro" id="IPR010298">
    <property type="entry name" value="YacP-like"/>
</dbReference>
<dbReference type="AlphaFoldDB" id="A0A1Y6K511"/>
<dbReference type="RefSeq" id="WP_087861597.1">
    <property type="nucleotide sequence ID" value="NZ_LT859958.1"/>
</dbReference>
<organism evidence="1 2">
    <name type="scientific">Candidatus Brevifilum fermentans</name>
    <dbReference type="NCBI Taxonomy" id="1986204"/>
    <lineage>
        <taxon>Bacteria</taxon>
        <taxon>Bacillati</taxon>
        <taxon>Chloroflexota</taxon>
        <taxon>Anaerolineae</taxon>
        <taxon>Anaerolineales</taxon>
        <taxon>Anaerolineaceae</taxon>
        <taxon>Candidatus Brevifilum</taxon>
    </lineage>
</organism>
<reference evidence="2" key="1">
    <citation type="submission" date="2017-05" db="EMBL/GenBank/DDBJ databases">
        <authorList>
            <person name="Kirkegaard R."/>
            <person name="Mcilroy J S."/>
        </authorList>
    </citation>
    <scope>NUCLEOTIDE SEQUENCE [LARGE SCALE GENOMIC DNA]</scope>
</reference>
<accession>A0A1Y6K511</accession>
<dbReference type="OrthoDB" id="164128at2"/>
<gene>
    <name evidence="1" type="ORF">CFX1CAM_0603</name>
</gene>
<dbReference type="EMBL" id="LT859958">
    <property type="protein sequence ID" value="SMX53669.1"/>
    <property type="molecule type" value="Genomic_DNA"/>
</dbReference>
<keyword evidence="2" id="KW-1185">Reference proteome</keyword>